<reference evidence="1 2" key="1">
    <citation type="submission" date="2020-08" db="EMBL/GenBank/DDBJ databases">
        <title>Genomic Encyclopedia of Type Strains, Phase IV (KMG-IV): sequencing the most valuable type-strain genomes for metagenomic binning, comparative biology and taxonomic classification.</title>
        <authorList>
            <person name="Goeker M."/>
        </authorList>
    </citation>
    <scope>NUCLEOTIDE SEQUENCE [LARGE SCALE GENOMIC DNA]</scope>
    <source>
        <strain evidence="1 2">DSM 104969</strain>
    </source>
</reference>
<proteinExistence type="predicted"/>
<dbReference type="InterPro" id="IPR002514">
    <property type="entry name" value="Transposase_8"/>
</dbReference>
<dbReference type="AlphaFoldDB" id="A0A840CUE4"/>
<keyword evidence="2" id="KW-1185">Reference proteome</keyword>
<dbReference type="EMBL" id="JACIEP010000007">
    <property type="protein sequence ID" value="MBB4036465.1"/>
    <property type="molecule type" value="Genomic_DNA"/>
</dbReference>
<accession>A0A840CUE4</accession>
<evidence type="ECO:0000313" key="2">
    <source>
        <dbReference type="Proteomes" id="UP000555103"/>
    </source>
</evidence>
<dbReference type="RefSeq" id="WP_183307362.1">
    <property type="nucleotide sequence ID" value="NZ_JACIEP010000007.1"/>
</dbReference>
<dbReference type="Pfam" id="PF01527">
    <property type="entry name" value="HTH_Tnp_1"/>
    <property type="match status" value="1"/>
</dbReference>
<dbReference type="Proteomes" id="UP000555103">
    <property type="component" value="Unassembled WGS sequence"/>
</dbReference>
<comment type="caution">
    <text evidence="1">The sequence shown here is derived from an EMBL/GenBank/DDBJ whole genome shotgun (WGS) entry which is preliminary data.</text>
</comment>
<name>A0A840CUE4_9BACT</name>
<protein>
    <recommendedName>
        <fullName evidence="3">Homeodomain phBC6A51-type domain-containing protein</fullName>
    </recommendedName>
</protein>
<evidence type="ECO:0008006" key="3">
    <source>
        <dbReference type="Google" id="ProtNLM"/>
    </source>
</evidence>
<gene>
    <name evidence="1" type="ORF">GGR21_002367</name>
</gene>
<organism evidence="1 2">
    <name type="scientific">Dysgonomonas hofstadii</name>
    <dbReference type="NCBI Taxonomy" id="637886"/>
    <lineage>
        <taxon>Bacteria</taxon>
        <taxon>Pseudomonadati</taxon>
        <taxon>Bacteroidota</taxon>
        <taxon>Bacteroidia</taxon>
        <taxon>Bacteroidales</taxon>
        <taxon>Dysgonomonadaceae</taxon>
        <taxon>Dysgonomonas</taxon>
    </lineage>
</organism>
<evidence type="ECO:0000313" key="1">
    <source>
        <dbReference type="EMBL" id="MBB4036465.1"/>
    </source>
</evidence>
<dbReference type="Gene3D" id="1.10.10.60">
    <property type="entry name" value="Homeodomain-like"/>
    <property type="match status" value="1"/>
</dbReference>
<sequence length="254" mass="29109">MAKYNETLATRITTLIAEELCSVSDICKATGISRNTFYKWKRENPAFSHEIEDAMEYRSEVLLSMAYSSIKQRLERHTIAEEKDTYIPDETDSGNLKFKSRIIRKKERLPDLRTIKMILDRADKKIKDEKLKIKNEEAEVNCKAVGAGNEGMEIKNGENESFAVKQEIPEQDIIIIDQQPPLAENNPSLAQTSSLCAAKQERSLEEAQTRCLRQREPDAKTVAIKNIKNSIKLLNDKSCCKNHRKRKYSIKETA</sequence>